<dbReference type="EMBL" id="QGGO01000036">
    <property type="protein sequence ID" value="PWK17320.1"/>
    <property type="molecule type" value="Genomic_DNA"/>
</dbReference>
<protein>
    <submittedName>
        <fullName evidence="2">CRP-like cAMP-binding protein</fullName>
    </submittedName>
</protein>
<keyword evidence="3" id="KW-1185">Reference proteome</keyword>
<feature type="domain" description="Cyclic nucleotide-binding" evidence="1">
    <location>
        <begin position="10"/>
        <end position="65"/>
    </location>
</feature>
<dbReference type="OrthoDB" id="948610at2"/>
<evidence type="ECO:0000313" key="3">
    <source>
        <dbReference type="Proteomes" id="UP000245489"/>
    </source>
</evidence>
<gene>
    <name evidence="2" type="ORF">LV89_04421</name>
</gene>
<reference evidence="2 3" key="1">
    <citation type="submission" date="2018-05" db="EMBL/GenBank/DDBJ databases">
        <title>Genomic Encyclopedia of Archaeal and Bacterial Type Strains, Phase II (KMG-II): from individual species to whole genera.</title>
        <authorList>
            <person name="Goeker M."/>
        </authorList>
    </citation>
    <scope>NUCLEOTIDE SEQUENCE [LARGE SCALE GENOMIC DNA]</scope>
    <source>
        <strain evidence="2 3">DSM 22214</strain>
    </source>
</reference>
<dbReference type="PROSITE" id="PS50042">
    <property type="entry name" value="CNMP_BINDING_3"/>
    <property type="match status" value="1"/>
</dbReference>
<dbReference type="Proteomes" id="UP000245489">
    <property type="component" value="Unassembled WGS sequence"/>
</dbReference>
<sequence>MTYSFNIFKEYESLSPCIQHQILSKLQVLQFAKHDYILKKGDICKGIFLIEKGCCRTYLENGEKEITTNFGIDKNIICSAYSYFSQTPSNEYIQTLEDTTCYFFSYKSIHLLLAEHVEFNVFVRKIYESLLMNEINLLNSIRSMSALERYEHFMEKTPQVLQRVPLGHLASFLGMSQETLSRMRGKV</sequence>
<dbReference type="Pfam" id="PF00027">
    <property type="entry name" value="cNMP_binding"/>
    <property type="match status" value="1"/>
</dbReference>
<dbReference type="SUPFAM" id="SSF51206">
    <property type="entry name" value="cAMP-binding domain-like"/>
    <property type="match status" value="1"/>
</dbReference>
<dbReference type="InterPro" id="IPR018490">
    <property type="entry name" value="cNMP-bd_dom_sf"/>
</dbReference>
<dbReference type="Gene3D" id="2.60.120.10">
    <property type="entry name" value="Jelly Rolls"/>
    <property type="match status" value="1"/>
</dbReference>
<organism evidence="2 3">
    <name type="scientific">Arcicella aurantiaca</name>
    <dbReference type="NCBI Taxonomy" id="591202"/>
    <lineage>
        <taxon>Bacteria</taxon>
        <taxon>Pseudomonadati</taxon>
        <taxon>Bacteroidota</taxon>
        <taxon>Cytophagia</taxon>
        <taxon>Cytophagales</taxon>
        <taxon>Flectobacillaceae</taxon>
        <taxon>Arcicella</taxon>
    </lineage>
</organism>
<comment type="caution">
    <text evidence="2">The sequence shown here is derived from an EMBL/GenBank/DDBJ whole genome shotgun (WGS) entry which is preliminary data.</text>
</comment>
<dbReference type="InterPro" id="IPR000595">
    <property type="entry name" value="cNMP-bd_dom"/>
</dbReference>
<dbReference type="CDD" id="cd00038">
    <property type="entry name" value="CAP_ED"/>
    <property type="match status" value="1"/>
</dbReference>
<evidence type="ECO:0000259" key="1">
    <source>
        <dbReference type="PROSITE" id="PS50042"/>
    </source>
</evidence>
<proteinExistence type="predicted"/>
<evidence type="ECO:0000313" key="2">
    <source>
        <dbReference type="EMBL" id="PWK17320.1"/>
    </source>
</evidence>
<accession>A0A316E348</accession>
<name>A0A316E348_9BACT</name>
<dbReference type="AlphaFoldDB" id="A0A316E348"/>
<dbReference type="InterPro" id="IPR014710">
    <property type="entry name" value="RmlC-like_jellyroll"/>
</dbReference>
<dbReference type="RefSeq" id="WP_158279657.1">
    <property type="nucleotide sequence ID" value="NZ_QGGO01000036.1"/>
</dbReference>